<dbReference type="AlphaFoldDB" id="A0A426XB67"/>
<organism evidence="1 2">
    <name type="scientific">Ensete ventricosum</name>
    <name type="common">Abyssinian banana</name>
    <name type="synonym">Musa ensete</name>
    <dbReference type="NCBI Taxonomy" id="4639"/>
    <lineage>
        <taxon>Eukaryota</taxon>
        <taxon>Viridiplantae</taxon>
        <taxon>Streptophyta</taxon>
        <taxon>Embryophyta</taxon>
        <taxon>Tracheophyta</taxon>
        <taxon>Spermatophyta</taxon>
        <taxon>Magnoliopsida</taxon>
        <taxon>Liliopsida</taxon>
        <taxon>Zingiberales</taxon>
        <taxon>Musaceae</taxon>
        <taxon>Ensete</taxon>
    </lineage>
</organism>
<comment type="caution">
    <text evidence="1">The sequence shown here is derived from an EMBL/GenBank/DDBJ whole genome shotgun (WGS) entry which is preliminary data.</text>
</comment>
<dbReference type="GO" id="GO:0003723">
    <property type="term" value="F:RNA binding"/>
    <property type="evidence" value="ECO:0007669"/>
    <property type="project" value="TreeGrafter"/>
</dbReference>
<proteinExistence type="predicted"/>
<gene>
    <name evidence="1" type="ORF">B296_00049906</name>
</gene>
<accession>A0A426XB67</accession>
<reference evidence="1 2" key="1">
    <citation type="journal article" date="2014" name="Agronomy (Basel)">
        <title>A Draft Genome Sequence for Ensete ventricosum, the Drought-Tolerant Tree Against Hunger.</title>
        <authorList>
            <person name="Harrison J."/>
            <person name="Moore K.A."/>
            <person name="Paszkiewicz K."/>
            <person name="Jones T."/>
            <person name="Grant M."/>
            <person name="Ambacheew D."/>
            <person name="Muzemil S."/>
            <person name="Studholme D.J."/>
        </authorList>
    </citation>
    <scope>NUCLEOTIDE SEQUENCE [LARGE SCALE GENOMIC DNA]</scope>
</reference>
<dbReference type="Proteomes" id="UP000287651">
    <property type="component" value="Unassembled WGS sequence"/>
</dbReference>
<dbReference type="EMBL" id="AMZH03023200">
    <property type="protein sequence ID" value="RRT36725.1"/>
    <property type="molecule type" value="Genomic_DNA"/>
</dbReference>
<evidence type="ECO:0000313" key="1">
    <source>
        <dbReference type="EMBL" id="RRT36725.1"/>
    </source>
</evidence>
<sequence>MFYYYFVLCIGYYLPHVEAKLHRKGYTANFASESQLWYLTVLVSCSPLICSKGMLKVPKSSMFGHLSVDKNKLQMREMRRAVSTSHCSQPNTIEYEMAMDWLVIQERSVRCLNALHKGQADELKAIKKRLRTK</sequence>
<dbReference type="PANTHER" id="PTHR47073:SF2">
    <property type="entry name" value="PROTEIN ANTI-SILENCING 1"/>
    <property type="match status" value="1"/>
</dbReference>
<evidence type="ECO:0000313" key="2">
    <source>
        <dbReference type="Proteomes" id="UP000287651"/>
    </source>
</evidence>
<name>A0A426XB67_ENSVE</name>
<dbReference type="PANTHER" id="PTHR47073">
    <property type="entry name" value="PROTEIN ANTI-SILENCING 1"/>
    <property type="match status" value="1"/>
</dbReference>
<protein>
    <submittedName>
        <fullName evidence="1">Uncharacterized protein</fullName>
    </submittedName>
</protein>